<evidence type="ECO:0000256" key="7">
    <source>
        <dbReference type="PIRSR" id="PIRSR608901-2"/>
    </source>
</evidence>
<dbReference type="GO" id="GO:0046872">
    <property type="term" value="F:metal ion binding"/>
    <property type="evidence" value="ECO:0007669"/>
    <property type="project" value="UniProtKB-KW"/>
</dbReference>
<feature type="transmembrane region" description="Helical" evidence="8">
    <location>
        <begin position="131"/>
        <end position="148"/>
    </location>
</feature>
<evidence type="ECO:0000256" key="8">
    <source>
        <dbReference type="SAM" id="Phobius"/>
    </source>
</evidence>
<evidence type="ECO:0000256" key="4">
    <source>
        <dbReference type="ARBA" id="ARBA00022989"/>
    </source>
</evidence>
<dbReference type="RefSeq" id="WP_011568216.1">
    <property type="nucleotide sequence ID" value="NC_008209.1"/>
</dbReference>
<evidence type="ECO:0000256" key="3">
    <source>
        <dbReference type="ARBA" id="ARBA00022801"/>
    </source>
</evidence>
<dbReference type="EMBL" id="CP000362">
    <property type="protein sequence ID" value="ABG31599.1"/>
    <property type="molecule type" value="Genomic_DNA"/>
</dbReference>
<name>Q168J4_ROSDO</name>
<evidence type="ECO:0000256" key="5">
    <source>
        <dbReference type="ARBA" id="ARBA00023136"/>
    </source>
</evidence>
<feature type="transmembrane region" description="Helical" evidence="8">
    <location>
        <begin position="71"/>
        <end position="90"/>
    </location>
</feature>
<dbReference type="GO" id="GO:0016811">
    <property type="term" value="F:hydrolase activity, acting on carbon-nitrogen (but not peptide) bonds, in linear amides"/>
    <property type="evidence" value="ECO:0007669"/>
    <property type="project" value="InterPro"/>
</dbReference>
<keyword evidence="6" id="KW-0479">Metal-binding</keyword>
<feature type="binding site" evidence="6">
    <location>
        <position position="21"/>
    </location>
    <ligand>
        <name>Ca(2+)</name>
        <dbReference type="ChEBI" id="CHEBI:29108"/>
    </ligand>
</feature>
<keyword evidence="4 8" id="KW-1133">Transmembrane helix</keyword>
<dbReference type="GO" id="GO:0016020">
    <property type="term" value="C:membrane"/>
    <property type="evidence" value="ECO:0007669"/>
    <property type="project" value="UniProtKB-SubCell"/>
</dbReference>
<dbReference type="Pfam" id="PF05875">
    <property type="entry name" value="Ceramidase"/>
    <property type="match status" value="1"/>
</dbReference>
<evidence type="ECO:0000256" key="2">
    <source>
        <dbReference type="ARBA" id="ARBA00022692"/>
    </source>
</evidence>
<feature type="transmembrane region" description="Helical" evidence="8">
    <location>
        <begin position="46"/>
        <end position="65"/>
    </location>
</feature>
<protein>
    <submittedName>
        <fullName evidence="9">Membrane protein, putative</fullName>
    </submittedName>
</protein>
<dbReference type="KEGG" id="rde:RD1_1995"/>
<evidence type="ECO:0000256" key="6">
    <source>
        <dbReference type="PIRSR" id="PIRSR608901-1"/>
    </source>
</evidence>
<keyword evidence="5 8" id="KW-0472">Membrane</keyword>
<gene>
    <name evidence="9" type="ordered locus">RD1_1995</name>
</gene>
<keyword evidence="3" id="KW-0378">Hydrolase</keyword>
<dbReference type="InterPro" id="IPR008901">
    <property type="entry name" value="ACER"/>
</dbReference>
<organism evidence="9 10">
    <name type="scientific">Roseobacter denitrificans (strain ATCC 33942 / OCh 114)</name>
    <name type="common">Erythrobacter sp. (strain OCh 114)</name>
    <name type="synonym">Roseobacter denitrificans</name>
    <dbReference type="NCBI Taxonomy" id="375451"/>
    <lineage>
        <taxon>Bacteria</taxon>
        <taxon>Pseudomonadati</taxon>
        <taxon>Pseudomonadota</taxon>
        <taxon>Alphaproteobacteria</taxon>
        <taxon>Rhodobacterales</taxon>
        <taxon>Roseobacteraceae</taxon>
        <taxon>Roseobacter</taxon>
    </lineage>
</organism>
<accession>Q168J4</accession>
<comment type="subcellular location">
    <subcellularLocation>
        <location evidence="1">Membrane</location>
        <topology evidence="1">Multi-pass membrane protein</topology>
    </subcellularLocation>
</comment>
<feature type="binding site" evidence="7">
    <location>
        <position position="66"/>
    </location>
    <ligand>
        <name>Zn(2+)</name>
        <dbReference type="ChEBI" id="CHEBI:29105"/>
        <note>catalytic</note>
    </ligand>
</feature>
<comment type="cofactor">
    <cofactor evidence="7">
        <name>Zn(2+)</name>
        <dbReference type="ChEBI" id="CHEBI:29105"/>
    </cofactor>
</comment>
<dbReference type="STRING" id="375451.RD1_1995"/>
<dbReference type="OrthoDB" id="277121at2"/>
<keyword evidence="10" id="KW-1185">Reference proteome</keyword>
<evidence type="ECO:0000313" key="10">
    <source>
        <dbReference type="Proteomes" id="UP000007029"/>
    </source>
</evidence>
<feature type="transmembrane region" description="Helical" evidence="8">
    <location>
        <begin position="102"/>
        <end position="125"/>
    </location>
</feature>
<dbReference type="Proteomes" id="UP000007029">
    <property type="component" value="Chromosome"/>
</dbReference>
<dbReference type="HOGENOM" id="CLU_068425_0_0_5"/>
<feature type="transmembrane region" description="Helical" evidence="8">
    <location>
        <begin position="155"/>
        <end position="174"/>
    </location>
</feature>
<feature type="transmembrane region" description="Helical" evidence="8">
    <location>
        <begin position="189"/>
        <end position="209"/>
    </location>
</feature>
<keyword evidence="2 8" id="KW-0812">Transmembrane</keyword>
<proteinExistence type="predicted"/>
<evidence type="ECO:0000256" key="1">
    <source>
        <dbReference type="ARBA" id="ARBA00004141"/>
    </source>
</evidence>
<feature type="transmembrane region" description="Helical" evidence="8">
    <location>
        <begin position="22"/>
        <end position="39"/>
    </location>
</feature>
<evidence type="ECO:0000313" key="9">
    <source>
        <dbReference type="EMBL" id="ABG31599.1"/>
    </source>
</evidence>
<reference evidence="9 10" key="1">
    <citation type="journal article" date="2007" name="J. Bacteriol.">
        <title>The complete genome sequence of Roseobacter denitrificans reveals a mixotrophic rather than photosynthetic metabolism.</title>
        <authorList>
            <person name="Swingley W.D."/>
            <person name="Sadekar S."/>
            <person name="Mastrian S.D."/>
            <person name="Matthies H.J."/>
            <person name="Hao J."/>
            <person name="Ramos H."/>
            <person name="Acharya C.R."/>
            <person name="Conrad A.L."/>
            <person name="Taylor H.L."/>
            <person name="Dejesa L.C."/>
            <person name="Shah M.K."/>
            <person name="O'huallachain M.E."/>
            <person name="Lince M.T."/>
            <person name="Blankenship R.E."/>
            <person name="Beatty J.T."/>
            <person name="Touchman J.W."/>
        </authorList>
    </citation>
    <scope>NUCLEOTIDE SEQUENCE [LARGE SCALE GENOMIC DNA]</scope>
    <source>
        <strain evidence="10">ATCC 33942 / OCh 114</strain>
    </source>
</reference>
<dbReference type="AlphaFoldDB" id="Q168J4"/>
<dbReference type="eggNOG" id="ENOG5032TAD">
    <property type="taxonomic scope" value="Bacteria"/>
</dbReference>
<keyword evidence="7" id="KW-0862">Zinc</keyword>
<keyword evidence="6" id="KW-0106">Calcium</keyword>
<sequence length="219" mass="24132">MEWTRYIDGYCERMGPEYWAEPINAVTNLAFVIAALVMWRRARGLALARALCVVLGLIGIGSYLFHTHAQVWAAMADVLPIIGFILLYLFAVNRAAFDVNGWAALGLTALFIPYAGMMVPAFSLIPALGGSAAYAPVPLLIFLYAGFLRHRLPEFARGLAIGAGLLVVSLTFRTLDEPACDAIPIGTHFMWHVLNGVMLGWMIEVYVRLMREKAEEGRA</sequence>
<dbReference type="GO" id="GO:0006672">
    <property type="term" value="P:ceramide metabolic process"/>
    <property type="evidence" value="ECO:0007669"/>
    <property type="project" value="InterPro"/>
</dbReference>